<dbReference type="PANTHER" id="PTHR18968">
    <property type="entry name" value="THIAMINE PYROPHOSPHATE ENZYMES"/>
    <property type="match status" value="1"/>
</dbReference>
<dbReference type="SUPFAM" id="SSF52467">
    <property type="entry name" value="DHS-like NAD/FAD-binding domain"/>
    <property type="match status" value="1"/>
</dbReference>
<dbReference type="AlphaFoldDB" id="A0A9X1LYC5"/>
<dbReference type="GO" id="GO:0000287">
    <property type="term" value="F:magnesium ion binding"/>
    <property type="evidence" value="ECO:0007669"/>
    <property type="project" value="InterPro"/>
</dbReference>
<dbReference type="GO" id="GO:0050660">
    <property type="term" value="F:flavin adenine dinucleotide binding"/>
    <property type="evidence" value="ECO:0007669"/>
    <property type="project" value="TreeGrafter"/>
</dbReference>
<comment type="caution">
    <text evidence="7">The sequence shown here is derived from an EMBL/GenBank/DDBJ whole genome shotgun (WGS) entry which is preliminary data.</text>
</comment>
<evidence type="ECO:0000259" key="5">
    <source>
        <dbReference type="Pfam" id="PF02775"/>
    </source>
</evidence>
<organism evidence="7 8">
    <name type="scientific">Arthrobacter gengyunqii</name>
    <dbReference type="NCBI Taxonomy" id="2886940"/>
    <lineage>
        <taxon>Bacteria</taxon>
        <taxon>Bacillati</taxon>
        <taxon>Actinomycetota</taxon>
        <taxon>Actinomycetes</taxon>
        <taxon>Micrococcales</taxon>
        <taxon>Micrococcaceae</taxon>
        <taxon>Arthrobacter</taxon>
    </lineage>
</organism>
<dbReference type="InterPro" id="IPR000399">
    <property type="entry name" value="TPP-bd_CS"/>
</dbReference>
<evidence type="ECO:0000256" key="1">
    <source>
        <dbReference type="ARBA" id="ARBA00007812"/>
    </source>
</evidence>
<accession>A0A9X1LYC5</accession>
<dbReference type="Proteomes" id="UP001139264">
    <property type="component" value="Unassembled WGS sequence"/>
</dbReference>
<protein>
    <submittedName>
        <fullName evidence="7">Thiamine pyrophosphate-dependent enzyme</fullName>
    </submittedName>
</protein>
<dbReference type="InterPro" id="IPR029061">
    <property type="entry name" value="THDP-binding"/>
</dbReference>
<dbReference type="Gene3D" id="3.40.50.970">
    <property type="match status" value="2"/>
</dbReference>
<feature type="domain" description="Thiamine pyrophosphate enzyme N-terminal TPP-binding" evidence="6">
    <location>
        <begin position="3"/>
        <end position="105"/>
    </location>
</feature>
<dbReference type="GO" id="GO:0003984">
    <property type="term" value="F:acetolactate synthase activity"/>
    <property type="evidence" value="ECO:0007669"/>
    <property type="project" value="TreeGrafter"/>
</dbReference>
<evidence type="ECO:0000256" key="3">
    <source>
        <dbReference type="RuleBase" id="RU362132"/>
    </source>
</evidence>
<dbReference type="InterPro" id="IPR012001">
    <property type="entry name" value="Thiamin_PyroP_enz_TPP-bd_dom"/>
</dbReference>
<evidence type="ECO:0000256" key="2">
    <source>
        <dbReference type="ARBA" id="ARBA00023052"/>
    </source>
</evidence>
<dbReference type="Gene3D" id="3.40.50.1220">
    <property type="entry name" value="TPP-binding domain"/>
    <property type="match status" value="1"/>
</dbReference>
<evidence type="ECO:0000313" key="8">
    <source>
        <dbReference type="Proteomes" id="UP001139264"/>
    </source>
</evidence>
<dbReference type="Pfam" id="PF02776">
    <property type="entry name" value="TPP_enzyme_N"/>
    <property type="match status" value="1"/>
</dbReference>
<evidence type="ECO:0000259" key="6">
    <source>
        <dbReference type="Pfam" id="PF02776"/>
    </source>
</evidence>
<name>A0A9X1LYC5_9MICC</name>
<evidence type="ECO:0000259" key="4">
    <source>
        <dbReference type="Pfam" id="PF00205"/>
    </source>
</evidence>
<dbReference type="InterPro" id="IPR012000">
    <property type="entry name" value="Thiamin_PyroP_enz_cen_dom"/>
</dbReference>
<proteinExistence type="inferred from homology"/>
<dbReference type="PANTHER" id="PTHR18968:SF133">
    <property type="entry name" value="BENZOYLFORMATE DECARBOXYLASE"/>
    <property type="match status" value="1"/>
</dbReference>
<dbReference type="InterPro" id="IPR029035">
    <property type="entry name" value="DHS-like_NAD/FAD-binding_dom"/>
</dbReference>
<dbReference type="CDD" id="cd02002">
    <property type="entry name" value="TPP_BFDC"/>
    <property type="match status" value="1"/>
</dbReference>
<dbReference type="InterPro" id="IPR011766">
    <property type="entry name" value="TPP_enzyme_TPP-bd"/>
</dbReference>
<dbReference type="PROSITE" id="PS00187">
    <property type="entry name" value="TPP_ENZYMES"/>
    <property type="match status" value="1"/>
</dbReference>
<dbReference type="SUPFAM" id="SSF52518">
    <property type="entry name" value="Thiamin diphosphate-binding fold (THDP-binding)"/>
    <property type="match status" value="2"/>
</dbReference>
<gene>
    <name evidence="7" type="ORF">LJ751_00360</name>
</gene>
<dbReference type="InterPro" id="IPR045229">
    <property type="entry name" value="TPP_enz"/>
</dbReference>
<dbReference type="Pfam" id="PF02775">
    <property type="entry name" value="TPP_enzyme_C"/>
    <property type="match status" value="1"/>
</dbReference>
<dbReference type="GO" id="GO:0030976">
    <property type="term" value="F:thiamine pyrophosphate binding"/>
    <property type="evidence" value="ECO:0007669"/>
    <property type="project" value="InterPro"/>
</dbReference>
<dbReference type="CDD" id="cd07035">
    <property type="entry name" value="TPP_PYR_POX_like"/>
    <property type="match status" value="1"/>
</dbReference>
<feature type="domain" description="Thiamine pyrophosphate enzyme TPP-binding" evidence="5">
    <location>
        <begin position="392"/>
        <end position="529"/>
    </location>
</feature>
<sequence length="539" mass="55843">MRTVREETFDVMRLRGLTTLFSNPGSTEVPFLIDLPDDFDFILALHEGSVVGMATGYALATGRCGFALLHTTAGLGNAVGAIATARANRAPLVVMVGQQDRRHLALEPFLTGQLEGLAGNYPLEVLAPARAADVPSAVSRAALKAEQGSGPVLVIVPMGDWDEPADPHAAAASRRVVVAPPGLPAAAEEVAALLAGAANPAILAGAGNDTDAGWAALTALAEALQAPVWIEPFGARAGFPQTHPLYQGQLPADRVRVRAALEGHDVLLVAGTAAIRQYPYNEGPLVPVGTRMVVLTADPAEANRSPAELSLVGDPAVLAAGICELLRSRLVGRPQRPASPVSPEAAFRLERPQEGVALRAAHVFELLARYLPRDAVLVEEAPSSRPALQAMVPARAPLGFVSAAMGGLGFALPAAIGLKMGLPDRTVVAVVGDGSSLYSIQSLWTAAERGVPVVFIVLANGSYAVMDRLADKRGGKAPWPGFPQISVATLAEGLGVQARRVTDFSALEAELAVLAAPAAATGEPLLLEVTVAPEEVFAP</sequence>
<dbReference type="Pfam" id="PF00205">
    <property type="entry name" value="TPP_enzyme_M"/>
    <property type="match status" value="1"/>
</dbReference>
<evidence type="ECO:0000313" key="7">
    <source>
        <dbReference type="EMBL" id="MCC3267816.1"/>
    </source>
</evidence>
<comment type="similarity">
    <text evidence="1 3">Belongs to the TPP enzyme family.</text>
</comment>
<reference evidence="7" key="1">
    <citation type="submission" date="2021-10" db="EMBL/GenBank/DDBJ databases">
        <title>Novel species in genus Arthrobacter.</title>
        <authorList>
            <person name="Liu Y."/>
        </authorList>
    </citation>
    <scope>NUCLEOTIDE SEQUENCE</scope>
    <source>
        <strain evidence="7">Zg-Y809</strain>
    </source>
</reference>
<keyword evidence="2 3" id="KW-0786">Thiamine pyrophosphate</keyword>
<feature type="domain" description="Thiamine pyrophosphate enzyme central" evidence="4">
    <location>
        <begin position="188"/>
        <end position="317"/>
    </location>
</feature>
<dbReference type="EMBL" id="JAJFZP010000001">
    <property type="protein sequence ID" value="MCC3267816.1"/>
    <property type="molecule type" value="Genomic_DNA"/>
</dbReference>